<dbReference type="Proteomes" id="UP000015105">
    <property type="component" value="Chromosome 3D"/>
</dbReference>
<dbReference type="EnsemblPlants" id="AET3Gv20241000.1">
    <property type="protein sequence ID" value="AET3Gv20241000.1"/>
    <property type="gene ID" value="AET3Gv20241000"/>
</dbReference>
<reference evidence="1" key="5">
    <citation type="journal article" date="2021" name="G3 (Bethesda)">
        <title>Aegilops tauschii genome assembly Aet v5.0 features greater sequence contiguity and improved annotation.</title>
        <authorList>
            <person name="Wang L."/>
            <person name="Zhu T."/>
            <person name="Rodriguez J.C."/>
            <person name="Deal K.R."/>
            <person name="Dubcovsky J."/>
            <person name="McGuire P.E."/>
            <person name="Lux T."/>
            <person name="Spannagl M."/>
            <person name="Mayer K.F.X."/>
            <person name="Baldrich P."/>
            <person name="Meyers B.C."/>
            <person name="Huo N."/>
            <person name="Gu Y.Q."/>
            <person name="Zhou H."/>
            <person name="Devos K.M."/>
            <person name="Bennetzen J.L."/>
            <person name="Unver T."/>
            <person name="Budak H."/>
            <person name="Gulick P.J."/>
            <person name="Galiba G."/>
            <person name="Kalapos B."/>
            <person name="Nelson D.R."/>
            <person name="Li P."/>
            <person name="You F.M."/>
            <person name="Luo M.C."/>
            <person name="Dvorak J."/>
        </authorList>
    </citation>
    <scope>NUCLEOTIDE SEQUENCE [LARGE SCALE GENOMIC DNA]</scope>
    <source>
        <strain evidence="1">cv. AL8/78</strain>
    </source>
</reference>
<proteinExistence type="predicted"/>
<organism evidence="1 2">
    <name type="scientific">Aegilops tauschii subsp. strangulata</name>
    <name type="common">Goatgrass</name>
    <dbReference type="NCBI Taxonomy" id="200361"/>
    <lineage>
        <taxon>Eukaryota</taxon>
        <taxon>Viridiplantae</taxon>
        <taxon>Streptophyta</taxon>
        <taxon>Embryophyta</taxon>
        <taxon>Tracheophyta</taxon>
        <taxon>Spermatophyta</taxon>
        <taxon>Magnoliopsida</taxon>
        <taxon>Liliopsida</taxon>
        <taxon>Poales</taxon>
        <taxon>Poaceae</taxon>
        <taxon>BOP clade</taxon>
        <taxon>Pooideae</taxon>
        <taxon>Triticodae</taxon>
        <taxon>Triticeae</taxon>
        <taxon>Triticinae</taxon>
        <taxon>Aegilops</taxon>
    </lineage>
</organism>
<evidence type="ECO:0008006" key="3">
    <source>
        <dbReference type="Google" id="ProtNLM"/>
    </source>
</evidence>
<dbReference type="Gramene" id="AET3Gv20241000.1">
    <property type="protein sequence ID" value="AET3Gv20241000.1"/>
    <property type="gene ID" value="AET3Gv20241000"/>
</dbReference>
<reference evidence="2" key="1">
    <citation type="journal article" date="2014" name="Science">
        <title>Ancient hybridizations among the ancestral genomes of bread wheat.</title>
        <authorList>
            <consortium name="International Wheat Genome Sequencing Consortium,"/>
            <person name="Marcussen T."/>
            <person name="Sandve S.R."/>
            <person name="Heier L."/>
            <person name="Spannagl M."/>
            <person name="Pfeifer M."/>
            <person name="Jakobsen K.S."/>
            <person name="Wulff B.B."/>
            <person name="Steuernagel B."/>
            <person name="Mayer K.F."/>
            <person name="Olsen O.A."/>
        </authorList>
    </citation>
    <scope>NUCLEOTIDE SEQUENCE [LARGE SCALE GENOMIC DNA]</scope>
    <source>
        <strain evidence="2">cv. AL8/78</strain>
    </source>
</reference>
<reference evidence="1" key="4">
    <citation type="submission" date="2019-03" db="UniProtKB">
        <authorList>
            <consortium name="EnsemblPlants"/>
        </authorList>
    </citation>
    <scope>IDENTIFICATION</scope>
</reference>
<dbReference type="PANTHER" id="PTHR33170:SF22">
    <property type="entry name" value="OS10G0417100 PROTEIN"/>
    <property type="match status" value="1"/>
</dbReference>
<reference evidence="1" key="3">
    <citation type="journal article" date="2017" name="Nature">
        <title>Genome sequence of the progenitor of the wheat D genome Aegilops tauschii.</title>
        <authorList>
            <person name="Luo M.C."/>
            <person name="Gu Y.Q."/>
            <person name="Puiu D."/>
            <person name="Wang H."/>
            <person name="Twardziok S.O."/>
            <person name="Deal K.R."/>
            <person name="Huo N."/>
            <person name="Zhu T."/>
            <person name="Wang L."/>
            <person name="Wang Y."/>
            <person name="McGuire P.E."/>
            <person name="Liu S."/>
            <person name="Long H."/>
            <person name="Ramasamy R.K."/>
            <person name="Rodriguez J.C."/>
            <person name="Van S.L."/>
            <person name="Yuan L."/>
            <person name="Wang Z."/>
            <person name="Xia Z."/>
            <person name="Xiao L."/>
            <person name="Anderson O.D."/>
            <person name="Ouyang S."/>
            <person name="Liang Y."/>
            <person name="Zimin A.V."/>
            <person name="Pertea G."/>
            <person name="Qi P."/>
            <person name="Bennetzen J.L."/>
            <person name="Dai X."/>
            <person name="Dawson M.W."/>
            <person name="Muller H.G."/>
            <person name="Kugler K."/>
            <person name="Rivarola-Duarte L."/>
            <person name="Spannagl M."/>
            <person name="Mayer K.F.X."/>
            <person name="Lu F.H."/>
            <person name="Bevan M.W."/>
            <person name="Leroy P."/>
            <person name="Li P."/>
            <person name="You F.M."/>
            <person name="Sun Q."/>
            <person name="Liu Z."/>
            <person name="Lyons E."/>
            <person name="Wicker T."/>
            <person name="Salzberg S.L."/>
            <person name="Devos K.M."/>
            <person name="Dvorak J."/>
        </authorList>
    </citation>
    <scope>NUCLEOTIDE SEQUENCE [LARGE SCALE GENOMIC DNA]</scope>
    <source>
        <strain evidence="1">cv. AL8/78</strain>
    </source>
</reference>
<protein>
    <recommendedName>
        <fullName evidence="3">DUF4283 domain-containing protein</fullName>
    </recommendedName>
</protein>
<name>A0A453E6Q3_AEGTS</name>
<dbReference type="PANTHER" id="PTHR33170">
    <property type="entry name" value="DUF4283 DOMAIN-CONTAINING PROTEIN-RELATED"/>
    <property type="match status" value="1"/>
</dbReference>
<evidence type="ECO:0000313" key="2">
    <source>
        <dbReference type="Proteomes" id="UP000015105"/>
    </source>
</evidence>
<reference evidence="2" key="2">
    <citation type="journal article" date="2017" name="Nat. Plants">
        <title>The Aegilops tauschii genome reveals multiple impacts of transposons.</title>
        <authorList>
            <person name="Zhao G."/>
            <person name="Zou C."/>
            <person name="Li K."/>
            <person name="Wang K."/>
            <person name="Li T."/>
            <person name="Gao L."/>
            <person name="Zhang X."/>
            <person name="Wang H."/>
            <person name="Yang Z."/>
            <person name="Liu X."/>
            <person name="Jiang W."/>
            <person name="Mao L."/>
            <person name="Kong X."/>
            <person name="Jiao Y."/>
            <person name="Jia J."/>
        </authorList>
    </citation>
    <scope>NUCLEOTIDE SEQUENCE [LARGE SCALE GENOMIC DNA]</scope>
    <source>
        <strain evidence="2">cv. AL8/78</strain>
    </source>
</reference>
<accession>A0A453E6Q3</accession>
<dbReference type="AlphaFoldDB" id="A0A453E6Q3"/>
<keyword evidence="2" id="KW-1185">Reference proteome</keyword>
<sequence length="184" mass="21062">PGHFTVRCPQAFCERCKKRGHLSFVCNEFFPWDHTPVMCAFQTKGQGFFYIPDYSVDRQSRENIFNIVVTITDGLAQTKDIEHELSVYVGQGWRCSARFFAPQKFVMRMPNPREVDRALFVENIKLKNCGFSVKFSPWSEDIDSEGLLEIAWVRIGKIPPNKRCDKTVAYVGGAKIGCRSIAQL</sequence>
<evidence type="ECO:0000313" key="1">
    <source>
        <dbReference type="EnsemblPlants" id="AET3Gv20241000.1"/>
    </source>
</evidence>